<reference evidence="2" key="2">
    <citation type="submission" date="2019-07" db="EMBL/GenBank/DDBJ databases">
        <authorList>
            <person name="Seetharam A."/>
            <person name="Woodhouse M."/>
            <person name="Cannon E."/>
        </authorList>
    </citation>
    <scope>NUCLEOTIDE SEQUENCE [LARGE SCALE GENOMIC DNA]</scope>
    <source>
        <strain evidence="2">cv. B73</strain>
    </source>
</reference>
<dbReference type="Proteomes" id="UP000007305">
    <property type="component" value="Chromosome 9"/>
</dbReference>
<feature type="region of interest" description="Disordered" evidence="1">
    <location>
        <begin position="305"/>
        <end position="393"/>
    </location>
</feature>
<evidence type="ECO:0000256" key="1">
    <source>
        <dbReference type="SAM" id="MobiDB-lite"/>
    </source>
</evidence>
<dbReference type="Gramene" id="Zm00001eb377490_T001">
    <property type="protein sequence ID" value="Zm00001eb377490_P001"/>
    <property type="gene ID" value="Zm00001eb377490"/>
</dbReference>
<proteinExistence type="predicted"/>
<feature type="region of interest" description="Disordered" evidence="1">
    <location>
        <begin position="1"/>
        <end position="26"/>
    </location>
</feature>
<feature type="compositionally biased region" description="Gly residues" evidence="1">
    <location>
        <begin position="368"/>
        <end position="393"/>
    </location>
</feature>
<reference evidence="3" key="1">
    <citation type="journal article" date="2009" name="Science">
        <title>The B73 maize genome: complexity, diversity, and dynamics.</title>
        <authorList>
            <person name="Schnable P.S."/>
            <person name="Ware D."/>
            <person name="Fulton R.S."/>
            <person name="Stein J.C."/>
            <person name="Wei F."/>
            <person name="Pasternak S."/>
            <person name="Liang C."/>
            <person name="Zhang J."/>
            <person name="Fulton L."/>
            <person name="Graves T.A."/>
            <person name="Minx P."/>
            <person name="Reily A.D."/>
            <person name="Courtney L."/>
            <person name="Kruchowski S.S."/>
            <person name="Tomlinson C."/>
            <person name="Strong C."/>
            <person name="Delehaunty K."/>
            <person name="Fronick C."/>
            <person name="Courtney B."/>
            <person name="Rock S.M."/>
            <person name="Belter E."/>
            <person name="Du F."/>
            <person name="Kim K."/>
            <person name="Abbott R.M."/>
            <person name="Cotton M."/>
            <person name="Levy A."/>
            <person name="Marchetto P."/>
            <person name="Ochoa K."/>
            <person name="Jackson S.M."/>
            <person name="Gillam B."/>
            <person name="Chen W."/>
            <person name="Yan L."/>
            <person name="Higginbotham J."/>
            <person name="Cardenas M."/>
            <person name="Waligorski J."/>
            <person name="Applebaum E."/>
            <person name="Phelps L."/>
            <person name="Falcone J."/>
            <person name="Kanchi K."/>
            <person name="Thane T."/>
            <person name="Scimone A."/>
            <person name="Thane N."/>
            <person name="Henke J."/>
            <person name="Wang T."/>
            <person name="Ruppert J."/>
            <person name="Shah N."/>
            <person name="Rotter K."/>
            <person name="Hodges J."/>
            <person name="Ingenthron E."/>
            <person name="Cordes M."/>
            <person name="Kohlberg S."/>
            <person name="Sgro J."/>
            <person name="Delgado B."/>
            <person name="Mead K."/>
            <person name="Chinwalla A."/>
            <person name="Leonard S."/>
            <person name="Crouse K."/>
            <person name="Collura K."/>
            <person name="Kudrna D."/>
            <person name="Currie J."/>
            <person name="He R."/>
            <person name="Angelova A."/>
            <person name="Rajasekar S."/>
            <person name="Mueller T."/>
            <person name="Lomeli R."/>
            <person name="Scara G."/>
            <person name="Ko A."/>
            <person name="Delaney K."/>
            <person name="Wissotski M."/>
            <person name="Lopez G."/>
            <person name="Campos D."/>
            <person name="Braidotti M."/>
            <person name="Ashley E."/>
            <person name="Golser W."/>
            <person name="Kim H."/>
            <person name="Lee S."/>
            <person name="Lin J."/>
            <person name="Dujmic Z."/>
            <person name="Kim W."/>
            <person name="Talag J."/>
            <person name="Zuccolo A."/>
            <person name="Fan C."/>
            <person name="Sebastian A."/>
            <person name="Kramer M."/>
            <person name="Spiegel L."/>
            <person name="Nascimento L."/>
            <person name="Zutavern T."/>
            <person name="Miller B."/>
            <person name="Ambroise C."/>
            <person name="Muller S."/>
            <person name="Spooner W."/>
            <person name="Narechania A."/>
            <person name="Ren L."/>
            <person name="Wei S."/>
            <person name="Kumari S."/>
            <person name="Faga B."/>
            <person name="Levy M.J."/>
            <person name="McMahan L."/>
            <person name="Van Buren P."/>
            <person name="Vaughn M.W."/>
            <person name="Ying K."/>
            <person name="Yeh C.-T."/>
            <person name="Emrich S.J."/>
            <person name="Jia Y."/>
            <person name="Kalyanaraman A."/>
            <person name="Hsia A.-P."/>
            <person name="Barbazuk W.B."/>
            <person name="Baucom R.S."/>
            <person name="Brutnell T.P."/>
            <person name="Carpita N.C."/>
            <person name="Chaparro C."/>
            <person name="Chia J.-M."/>
            <person name="Deragon J.-M."/>
            <person name="Estill J.C."/>
            <person name="Fu Y."/>
            <person name="Jeddeloh J.A."/>
            <person name="Han Y."/>
            <person name="Lee H."/>
            <person name="Li P."/>
            <person name="Lisch D.R."/>
            <person name="Liu S."/>
            <person name="Liu Z."/>
            <person name="Nagel D.H."/>
            <person name="McCann M.C."/>
            <person name="SanMiguel P."/>
            <person name="Myers A.M."/>
            <person name="Nettleton D."/>
            <person name="Nguyen J."/>
            <person name="Penning B.W."/>
            <person name="Ponnala L."/>
            <person name="Schneider K.L."/>
            <person name="Schwartz D.C."/>
            <person name="Sharma A."/>
            <person name="Soderlund C."/>
            <person name="Springer N.M."/>
            <person name="Sun Q."/>
            <person name="Wang H."/>
            <person name="Waterman M."/>
            <person name="Westerman R."/>
            <person name="Wolfgruber T.K."/>
            <person name="Yang L."/>
            <person name="Yu Y."/>
            <person name="Zhang L."/>
            <person name="Zhou S."/>
            <person name="Zhu Q."/>
            <person name="Bennetzen J.L."/>
            <person name="Dawe R.K."/>
            <person name="Jiang J."/>
            <person name="Jiang N."/>
            <person name="Presting G.G."/>
            <person name="Wessler S.R."/>
            <person name="Aluru S."/>
            <person name="Martienssen R.A."/>
            <person name="Clifton S.W."/>
            <person name="McCombie W.R."/>
            <person name="Wing R.A."/>
            <person name="Wilson R.K."/>
        </authorList>
    </citation>
    <scope>NUCLEOTIDE SEQUENCE [LARGE SCALE GENOMIC DNA]</scope>
    <source>
        <strain evidence="3">cv. B73</strain>
    </source>
</reference>
<feature type="region of interest" description="Disordered" evidence="1">
    <location>
        <begin position="190"/>
        <end position="210"/>
    </location>
</feature>
<evidence type="ECO:0000313" key="3">
    <source>
        <dbReference type="Proteomes" id="UP000007305"/>
    </source>
</evidence>
<feature type="compositionally biased region" description="Gly residues" evidence="1">
    <location>
        <begin position="320"/>
        <end position="340"/>
    </location>
</feature>
<dbReference type="EnsemblPlants" id="Zm00001eb377490_T001">
    <property type="protein sequence ID" value="Zm00001eb377490_P001"/>
    <property type="gene ID" value="Zm00001eb377490"/>
</dbReference>
<accession>A0A804QYT9</accession>
<protein>
    <submittedName>
        <fullName evidence="2">Uncharacterized protein</fullName>
    </submittedName>
</protein>
<dbReference type="InParanoid" id="A0A804QYT9"/>
<dbReference type="AlphaFoldDB" id="A0A804QYT9"/>
<reference evidence="2" key="3">
    <citation type="submission" date="2021-05" db="UniProtKB">
        <authorList>
            <consortium name="EnsemblPlants"/>
        </authorList>
    </citation>
    <scope>IDENTIFICATION</scope>
    <source>
        <strain evidence="2">cv. B73</strain>
    </source>
</reference>
<evidence type="ECO:0000313" key="2">
    <source>
        <dbReference type="EnsemblPlants" id="Zm00001eb377490_P001"/>
    </source>
</evidence>
<keyword evidence="3" id="KW-1185">Reference proteome</keyword>
<sequence length="438" mass="44914">MARSTEQRAMHGSVDGHGRVSRRHQKSSLVTSGGAAVFHVPWLVRSTAAAGKNWQWLGLGTTLPPPAATVGLGWHCGGGGWWWWLAAAATRRQDGHIVRVAAAEAGCAAADDGGAALSALRSASSFSRRLFSSARRSHQRLRYSQSTSVCFSLVRARRFWNHTSTCRGRRPRRLASCTFCFCNTRDHTTKKLSDTPPGQDRIEPAATDGEEERVGGMLAYGVERAVRLEALLEDGGLVLGEPELLAPAGAAVRAVLLVAADASGAGALELPLPLPLGGGGVAAVGRRGRAHRHRGAGVVLRVRVTPRPGDVGHDGAQRGCPGGGAGGGGGGGEAALGGEGEAQAEAEVEASAGLGHHPETTVRVRRGLGNGGGGGGGGDGGGGKGSGGVINRRGGGGLEPASCFLALAAGRGRTRVAVQIMSCAVRVKWISAPVHRNY</sequence>
<name>A0A804QYT9_MAIZE</name>
<feature type="compositionally biased region" description="Basic and acidic residues" evidence="1">
    <location>
        <begin position="1"/>
        <end position="18"/>
    </location>
</feature>
<organism evidence="2 3">
    <name type="scientific">Zea mays</name>
    <name type="common">Maize</name>
    <dbReference type="NCBI Taxonomy" id="4577"/>
    <lineage>
        <taxon>Eukaryota</taxon>
        <taxon>Viridiplantae</taxon>
        <taxon>Streptophyta</taxon>
        <taxon>Embryophyta</taxon>
        <taxon>Tracheophyta</taxon>
        <taxon>Spermatophyta</taxon>
        <taxon>Magnoliopsida</taxon>
        <taxon>Liliopsida</taxon>
        <taxon>Poales</taxon>
        <taxon>Poaceae</taxon>
        <taxon>PACMAD clade</taxon>
        <taxon>Panicoideae</taxon>
        <taxon>Andropogonodae</taxon>
        <taxon>Andropogoneae</taxon>
        <taxon>Tripsacinae</taxon>
        <taxon>Zea</taxon>
    </lineage>
</organism>